<sequence>MTPYNSKTTASELASDFTPSITGKTILITGVSPSGIGAATSAAIAKASPALIILAGRNPSKVSTTAADVARPYPNVPTKTLKLDLGSLQSVRDAASEVDSWADVPVIDVLINNAGIMAVEYGLSPEGVETHFATNHLGHFLLTNLLMGKLLKAEAPRVVNVSSDGHRMGAVRFDDYNFDGGKTYNRWVAYGQSKTANMLFAVSLASKVAAKGLVALSVHPGVIATNLADHLDGNEDFAELKALDQAQGNKEGWAEFEWKSADQGAATSVFAAFSPELKEHNGAYLQDCHIADPWTETVKSWATSPIEAERLWRLSEKLVGQEFPY</sequence>
<dbReference type="PANTHER" id="PTHR24320:SF283">
    <property type="entry name" value="RETINOL DEHYDROGENASE 11"/>
    <property type="match status" value="1"/>
</dbReference>
<dbReference type="PRINTS" id="PR00080">
    <property type="entry name" value="SDRFAMILY"/>
</dbReference>
<dbReference type="GO" id="GO:0016491">
    <property type="term" value="F:oxidoreductase activity"/>
    <property type="evidence" value="ECO:0007669"/>
    <property type="project" value="UniProtKB-KW"/>
</dbReference>
<name>A0AA39WY78_9PEZI</name>
<evidence type="ECO:0000313" key="4">
    <source>
        <dbReference type="EMBL" id="KAK0623785.1"/>
    </source>
</evidence>
<reference evidence="4" key="1">
    <citation type="submission" date="2023-06" db="EMBL/GenBank/DDBJ databases">
        <title>Genome-scale phylogeny and comparative genomics of the fungal order Sordariales.</title>
        <authorList>
            <consortium name="Lawrence Berkeley National Laboratory"/>
            <person name="Hensen N."/>
            <person name="Bonometti L."/>
            <person name="Westerberg I."/>
            <person name="Brannstrom I.O."/>
            <person name="Guillou S."/>
            <person name="Cros-Aarteil S."/>
            <person name="Calhoun S."/>
            <person name="Haridas S."/>
            <person name="Kuo A."/>
            <person name="Mondo S."/>
            <person name="Pangilinan J."/>
            <person name="Riley R."/>
            <person name="Labutti K."/>
            <person name="Andreopoulos B."/>
            <person name="Lipzen A."/>
            <person name="Chen C."/>
            <person name="Yanf M."/>
            <person name="Daum C."/>
            <person name="Ng V."/>
            <person name="Clum A."/>
            <person name="Steindorff A."/>
            <person name="Ohm R."/>
            <person name="Martin F."/>
            <person name="Silar P."/>
            <person name="Natvig D."/>
            <person name="Lalanne C."/>
            <person name="Gautier V."/>
            <person name="Ament-Velasquez S.L."/>
            <person name="Kruys A."/>
            <person name="Hutchinson M.I."/>
            <person name="Powell A.J."/>
            <person name="Barry K."/>
            <person name="Miller A.N."/>
            <person name="Grigoriev I.V."/>
            <person name="Debuchy R."/>
            <person name="Gladieux P."/>
            <person name="Thoren M.H."/>
            <person name="Johannesson H."/>
        </authorList>
    </citation>
    <scope>NUCLEOTIDE SEQUENCE</scope>
    <source>
        <strain evidence="4">CBS 606.72</strain>
    </source>
</reference>
<dbReference type="Pfam" id="PF00106">
    <property type="entry name" value="adh_short"/>
    <property type="match status" value="1"/>
</dbReference>
<dbReference type="Proteomes" id="UP001175000">
    <property type="component" value="Unassembled WGS sequence"/>
</dbReference>
<dbReference type="SUPFAM" id="SSF51735">
    <property type="entry name" value="NAD(P)-binding Rossmann-fold domains"/>
    <property type="match status" value="1"/>
</dbReference>
<proteinExistence type="inferred from homology"/>
<keyword evidence="5" id="KW-1185">Reference proteome</keyword>
<organism evidence="4 5">
    <name type="scientific">Immersiella caudata</name>
    <dbReference type="NCBI Taxonomy" id="314043"/>
    <lineage>
        <taxon>Eukaryota</taxon>
        <taxon>Fungi</taxon>
        <taxon>Dikarya</taxon>
        <taxon>Ascomycota</taxon>
        <taxon>Pezizomycotina</taxon>
        <taxon>Sordariomycetes</taxon>
        <taxon>Sordariomycetidae</taxon>
        <taxon>Sordariales</taxon>
        <taxon>Lasiosphaeriaceae</taxon>
        <taxon>Immersiella</taxon>
    </lineage>
</organism>
<keyword evidence="2" id="KW-0560">Oxidoreductase</keyword>
<accession>A0AA39WY78</accession>
<comment type="caution">
    <text evidence="4">The sequence shown here is derived from an EMBL/GenBank/DDBJ whole genome shotgun (WGS) entry which is preliminary data.</text>
</comment>
<evidence type="ECO:0000256" key="2">
    <source>
        <dbReference type="ARBA" id="ARBA00023002"/>
    </source>
</evidence>
<comment type="similarity">
    <text evidence="1 3">Belongs to the short-chain dehydrogenases/reductases (SDR) family.</text>
</comment>
<dbReference type="PRINTS" id="PR00081">
    <property type="entry name" value="GDHRDH"/>
</dbReference>
<dbReference type="InterPro" id="IPR036291">
    <property type="entry name" value="NAD(P)-bd_dom_sf"/>
</dbReference>
<evidence type="ECO:0000313" key="5">
    <source>
        <dbReference type="Proteomes" id="UP001175000"/>
    </source>
</evidence>
<dbReference type="Gene3D" id="3.40.50.720">
    <property type="entry name" value="NAD(P)-binding Rossmann-like Domain"/>
    <property type="match status" value="1"/>
</dbReference>
<dbReference type="EMBL" id="JAULSU010000003">
    <property type="protein sequence ID" value="KAK0623785.1"/>
    <property type="molecule type" value="Genomic_DNA"/>
</dbReference>
<protein>
    <submittedName>
        <fullName evidence="4">Short-chain dehydrogenase</fullName>
    </submittedName>
</protein>
<dbReference type="InterPro" id="IPR002347">
    <property type="entry name" value="SDR_fam"/>
</dbReference>
<evidence type="ECO:0000256" key="3">
    <source>
        <dbReference type="RuleBase" id="RU000363"/>
    </source>
</evidence>
<dbReference type="PANTHER" id="PTHR24320">
    <property type="entry name" value="RETINOL DEHYDROGENASE"/>
    <property type="match status" value="1"/>
</dbReference>
<dbReference type="AlphaFoldDB" id="A0AA39WY78"/>
<evidence type="ECO:0000256" key="1">
    <source>
        <dbReference type="ARBA" id="ARBA00006484"/>
    </source>
</evidence>
<gene>
    <name evidence="4" type="ORF">B0T14DRAFT_189490</name>
</gene>